<keyword evidence="1" id="KW-1133">Transmembrane helix</keyword>
<evidence type="ECO:0000256" key="1">
    <source>
        <dbReference type="SAM" id="Phobius"/>
    </source>
</evidence>
<evidence type="ECO:0000313" key="2">
    <source>
        <dbReference type="EMBL" id="MDQ0445667.1"/>
    </source>
</evidence>
<accession>A0ABU0HTM3</accession>
<proteinExistence type="predicted"/>
<dbReference type="Proteomes" id="UP001231124">
    <property type="component" value="Unassembled WGS sequence"/>
</dbReference>
<feature type="transmembrane region" description="Helical" evidence="1">
    <location>
        <begin position="6"/>
        <end position="27"/>
    </location>
</feature>
<evidence type="ECO:0000313" key="3">
    <source>
        <dbReference type="Proteomes" id="UP001231124"/>
    </source>
</evidence>
<dbReference type="EMBL" id="JAUSVP010000001">
    <property type="protein sequence ID" value="MDQ0445667.1"/>
    <property type="molecule type" value="Genomic_DNA"/>
</dbReference>
<keyword evidence="3" id="KW-1185">Reference proteome</keyword>
<sequence length="41" mass="4630">MTFDWFLVTFGIPAITLAIACAAVLANERDARRRDHRQPGE</sequence>
<organism evidence="2 3">
    <name type="scientific">Methylobacterium aerolatum</name>
    <dbReference type="NCBI Taxonomy" id="418708"/>
    <lineage>
        <taxon>Bacteria</taxon>
        <taxon>Pseudomonadati</taxon>
        <taxon>Pseudomonadota</taxon>
        <taxon>Alphaproteobacteria</taxon>
        <taxon>Hyphomicrobiales</taxon>
        <taxon>Methylobacteriaceae</taxon>
        <taxon>Methylobacterium</taxon>
    </lineage>
</organism>
<dbReference type="RefSeq" id="WP_283207282.1">
    <property type="nucleotide sequence ID" value="NZ_BPQE01000023.1"/>
</dbReference>
<protein>
    <submittedName>
        <fullName evidence="2">Uncharacterized protein</fullName>
    </submittedName>
</protein>
<name>A0ABU0HTM3_9HYPH</name>
<keyword evidence="1" id="KW-0812">Transmembrane</keyword>
<gene>
    <name evidence="2" type="ORF">QO012_000145</name>
</gene>
<reference evidence="2 3" key="1">
    <citation type="submission" date="2023-07" db="EMBL/GenBank/DDBJ databases">
        <title>Genomic Encyclopedia of Type Strains, Phase IV (KMG-IV): sequencing the most valuable type-strain genomes for metagenomic binning, comparative biology and taxonomic classification.</title>
        <authorList>
            <person name="Goeker M."/>
        </authorList>
    </citation>
    <scope>NUCLEOTIDE SEQUENCE [LARGE SCALE GENOMIC DNA]</scope>
    <source>
        <strain evidence="2 3">DSM 19013</strain>
    </source>
</reference>
<comment type="caution">
    <text evidence="2">The sequence shown here is derived from an EMBL/GenBank/DDBJ whole genome shotgun (WGS) entry which is preliminary data.</text>
</comment>
<keyword evidence="1" id="KW-0472">Membrane</keyword>